<reference evidence="2" key="1">
    <citation type="submission" date="2021-02" db="EMBL/GenBank/DDBJ databases">
        <title>Genome-Resolved Metagenomics of a Microbial Community Performing Photosynthetic Biological Nutrient Removal.</title>
        <authorList>
            <person name="Mcdaniel E.A."/>
        </authorList>
    </citation>
    <scope>NUCLEOTIDE SEQUENCE</scope>
    <source>
        <strain evidence="2">UWPOB_OBS1</strain>
    </source>
</reference>
<dbReference type="EMBL" id="JAFLCK010000001">
    <property type="protein sequence ID" value="MBN8658855.1"/>
    <property type="molecule type" value="Genomic_DNA"/>
</dbReference>
<evidence type="ECO:0000313" key="2">
    <source>
        <dbReference type="EMBL" id="MBN8658855.1"/>
    </source>
</evidence>
<dbReference type="AlphaFoldDB" id="A0A8J7TJQ5"/>
<name>A0A8J7TJQ5_9BACT</name>
<accession>A0A8J7TJQ5</accession>
<keyword evidence="1" id="KW-0812">Transmembrane</keyword>
<gene>
    <name evidence="2" type="ORF">J0M35_00720</name>
</gene>
<feature type="transmembrane region" description="Helical" evidence="1">
    <location>
        <begin position="21"/>
        <end position="45"/>
    </location>
</feature>
<protein>
    <submittedName>
        <fullName evidence="2">Uncharacterized protein</fullName>
    </submittedName>
</protein>
<organism evidence="2 3">
    <name type="scientific">Candidatus Obscuribacter phosphatis</name>
    <dbReference type="NCBI Taxonomy" id="1906157"/>
    <lineage>
        <taxon>Bacteria</taxon>
        <taxon>Bacillati</taxon>
        <taxon>Candidatus Melainabacteria</taxon>
        <taxon>Candidatus Obscuribacterales</taxon>
        <taxon>Candidatus Obscuribacteraceae</taxon>
        <taxon>Candidatus Obscuribacter</taxon>
    </lineage>
</organism>
<comment type="caution">
    <text evidence="2">The sequence shown here is derived from an EMBL/GenBank/DDBJ whole genome shotgun (WGS) entry which is preliminary data.</text>
</comment>
<keyword evidence="1" id="KW-1133">Transmembrane helix</keyword>
<proteinExistence type="predicted"/>
<sequence>MKTRRKRNERGGASIAEFGPALGLILICIFFPLVDMLAMGVSYGLCMVLNYNQVHEAALLPSSEALSNAGPIKKGIPDQWLNGMGHFVNMSGYPSTVISYRNGQTDATLNQDKIVTVSTTVVCNPFLPIPLPVINVPGLNGPMSFTVTSESQMENPDHVQ</sequence>
<dbReference type="Proteomes" id="UP000664277">
    <property type="component" value="Unassembled WGS sequence"/>
</dbReference>
<evidence type="ECO:0000256" key="1">
    <source>
        <dbReference type="SAM" id="Phobius"/>
    </source>
</evidence>
<evidence type="ECO:0000313" key="3">
    <source>
        <dbReference type="Proteomes" id="UP000664277"/>
    </source>
</evidence>
<keyword evidence="1" id="KW-0472">Membrane</keyword>